<dbReference type="SUPFAM" id="SSF52540">
    <property type="entry name" value="P-loop containing nucleoside triphosphate hydrolases"/>
    <property type="match status" value="2"/>
</dbReference>
<gene>
    <name evidence="12" type="primary">hsdR</name>
    <name evidence="12" type="ORF">HMPREF0765_3402</name>
</gene>
<dbReference type="GO" id="GO:0003677">
    <property type="term" value="F:DNA binding"/>
    <property type="evidence" value="ECO:0007669"/>
    <property type="project" value="UniProtKB-KW"/>
</dbReference>
<dbReference type="PANTHER" id="PTHR30195:SF15">
    <property type="entry name" value="TYPE I RESTRICTION ENZYME HINDI ENDONUCLEASE SUBUNIT"/>
    <property type="match status" value="1"/>
</dbReference>
<comment type="subunit">
    <text evidence="10">The type I restriction/modification system is composed of three polypeptides R, M and S.</text>
</comment>
<feature type="domain" description="Helicase ATP-binding" evidence="11">
    <location>
        <begin position="284"/>
        <end position="474"/>
    </location>
</feature>
<dbReference type="SMART" id="SM00487">
    <property type="entry name" value="DEXDc"/>
    <property type="match status" value="1"/>
</dbReference>
<comment type="catalytic activity">
    <reaction evidence="1 10">
        <text>Endonucleolytic cleavage of DNA to give random double-stranded fragments with terminal 5'-phosphates, ATP is simultaneously hydrolyzed.</text>
        <dbReference type="EC" id="3.1.21.3"/>
    </reaction>
</comment>
<dbReference type="InterPro" id="IPR055180">
    <property type="entry name" value="HsdR_RecA-like_helicase_dom_2"/>
</dbReference>
<dbReference type="PROSITE" id="PS51192">
    <property type="entry name" value="HELICASE_ATP_BIND_1"/>
    <property type="match status" value="1"/>
</dbReference>
<keyword evidence="4 10" id="KW-0547">Nucleotide-binding</keyword>
<dbReference type="GO" id="GO:0005524">
    <property type="term" value="F:ATP binding"/>
    <property type="evidence" value="ECO:0007669"/>
    <property type="project" value="UniProtKB-KW"/>
</dbReference>
<evidence type="ECO:0000256" key="8">
    <source>
        <dbReference type="ARBA" id="ARBA00022840"/>
    </source>
</evidence>
<dbReference type="PANTHER" id="PTHR30195">
    <property type="entry name" value="TYPE I SITE-SPECIFIC DEOXYRIBONUCLEASE PROTEIN SUBUNIT M AND R"/>
    <property type="match status" value="1"/>
</dbReference>
<dbReference type="CDD" id="cd18800">
    <property type="entry name" value="SF2_C_EcoR124I-like"/>
    <property type="match status" value="1"/>
</dbReference>
<dbReference type="HOGENOM" id="CLU_005762_1_0_10"/>
<dbReference type="InterPro" id="IPR027417">
    <property type="entry name" value="P-loop_NTPase"/>
</dbReference>
<proteinExistence type="inferred from homology"/>
<dbReference type="InterPro" id="IPR051268">
    <property type="entry name" value="Type-I_R_enzyme_R_subunit"/>
</dbReference>
<sequence>MASITENQIEEIALGYLKSLGYEYLNGVNISPDGDHPERQYNEVVLTTRLRDAIDKLNPTITQDAKEDALKKVLRTDSPNLLINNETFHRYLTDGVDVEIRTENGIRGEKVYIIDFENTENNEFLVVNQFTIIEGNQNKRPDLILFVNGMPLVVIELKNAVDENATIKSAYNQLQTYKQAVPSLFTYNELSIISDGWDARCGTLTSDFGRFMSWKTKDGKTEATHLEMQMQVMFNGMLNKQTLLDLIGQFIVFEKSDTKTLKKIAAYHQYYAVNKAVESTVQASSQEGDRRGGVIWHTQGSGKSLSMVFYSGKLIIDPRMENPTLVILTDRNDLDEQLHETFTNCQQLLRQEPQKAEDRKDLRRLLKVASGGIVFTTIQKFMPMQEDMIQAEHSNIVNEPAAEYIGADIKALSERKNIVVIADEAHRSQYDFIDGFAKHLRDALPNATFIGFTGTPIETSDKNTQAVFGNYVDIYDIQQAVDDKATVPIFYESRLAKVHFEENEKVHLDEQFEELTEGEELSNRQQMRAKWTRLEAIVGNPNRLEKIAKDLVYHFEQRNAVLDGKAMIVGMSRRICVDLYDAIIKLRPLWHSDDDDKGVIKVIMTGSSSDTLNMQKHIRSKSKRKAIGDRLKNPNDPLKLVIVRDMWLTGFDAPCLHTLYVDKPMRGHNLMQAIARVNRVFTEGKEGGLVVDYLGIAQELKTALAEYTASGGEGKPTLDQELAVAKMLELYEAIDYQLRHFDWRKFFTLSPEEKLNFIPVIVDYIFSQENGEQSFTENTKNLLKAFAISVPHEKAMAIRDDVALFQAIKTRLVKISDRNEGGKTDEEMETAIKQIISEAITADNVIDIFDAAGLKKPNIEILDERFLQELKDLPQKNLAVELLKKLLKDEIKKKSKINLVESKKFSELLEDAIKRYHNGMIDTVEFLEKVLIPFAEEMKKANKRGDKLGLDYREYAFYTALEVNNSAVAVLGDDILKQIAQELLKTVRNSTTIDWTIKESVQAELRRNIRRILRKSGYPPDLQEKAVDTVIAQAKMLADDLSKNNTQ</sequence>
<evidence type="ECO:0000256" key="7">
    <source>
        <dbReference type="ARBA" id="ARBA00022801"/>
    </source>
</evidence>
<dbReference type="Pfam" id="PF18766">
    <property type="entry name" value="SWI2_SNF2"/>
    <property type="match status" value="1"/>
</dbReference>
<evidence type="ECO:0000256" key="6">
    <source>
        <dbReference type="ARBA" id="ARBA00022759"/>
    </source>
</evidence>
<evidence type="ECO:0000256" key="9">
    <source>
        <dbReference type="ARBA" id="ARBA00023125"/>
    </source>
</evidence>
<name>C2G1E6_SPHSI</name>
<keyword evidence="5 10" id="KW-0680">Restriction system</keyword>
<evidence type="ECO:0000313" key="13">
    <source>
        <dbReference type="Proteomes" id="UP000006241"/>
    </source>
</evidence>
<dbReference type="InterPro" id="IPR004473">
    <property type="entry name" value="Restrct_endonuc_typeI_HsdR"/>
</dbReference>
<dbReference type="Proteomes" id="UP000006241">
    <property type="component" value="Unassembled WGS sequence"/>
</dbReference>
<evidence type="ECO:0000256" key="1">
    <source>
        <dbReference type="ARBA" id="ARBA00000851"/>
    </source>
</evidence>
<accession>C2G1E6</accession>
<keyword evidence="8 10" id="KW-0067">ATP-binding</keyword>
<dbReference type="EMBL" id="ACHB01000079">
    <property type="protein sequence ID" value="EEI90855.1"/>
    <property type="molecule type" value="Genomic_DNA"/>
</dbReference>
<comment type="similarity">
    <text evidence="2 10">Belongs to the HsdR family.</text>
</comment>
<dbReference type="GO" id="GO:0009035">
    <property type="term" value="F:type I site-specific deoxyribonuclease activity"/>
    <property type="evidence" value="ECO:0007669"/>
    <property type="project" value="UniProtKB-EC"/>
</dbReference>
<dbReference type="AlphaFoldDB" id="C2G1E6"/>
<evidence type="ECO:0000256" key="3">
    <source>
        <dbReference type="ARBA" id="ARBA00022722"/>
    </source>
</evidence>
<evidence type="ECO:0000256" key="2">
    <source>
        <dbReference type="ARBA" id="ARBA00008598"/>
    </source>
</evidence>
<keyword evidence="7 10" id="KW-0378">Hydrolase</keyword>
<reference evidence="12 13" key="1">
    <citation type="submission" date="2009-01" db="EMBL/GenBank/DDBJ databases">
        <authorList>
            <person name="Qin X."/>
            <person name="Bachman B."/>
            <person name="Battles P."/>
            <person name="Bell A."/>
            <person name="Bess C."/>
            <person name="Bickham C."/>
            <person name="Chaboub L."/>
            <person name="Chen D."/>
            <person name="Coyle M."/>
            <person name="Deiros D.R."/>
            <person name="Dinh H."/>
            <person name="Forbes L."/>
            <person name="Fowler G."/>
            <person name="Francisco L."/>
            <person name="Fu Q."/>
            <person name="Gubbala S."/>
            <person name="Hale W."/>
            <person name="Han Y."/>
            <person name="Hemphill L."/>
            <person name="Highlander S.K."/>
            <person name="Hirani K."/>
            <person name="Hogues M."/>
            <person name="Jackson L."/>
            <person name="Jakkamsetti A."/>
            <person name="Javaid M."/>
            <person name="Jiang H."/>
            <person name="Korchina V."/>
            <person name="Kovar C."/>
            <person name="Lara F."/>
            <person name="Lee S."/>
            <person name="Mata R."/>
            <person name="Mathew T."/>
            <person name="Moen C."/>
            <person name="Morales K."/>
            <person name="Munidasa M."/>
            <person name="Nazareth L."/>
            <person name="Ngo R."/>
            <person name="Nguyen L."/>
            <person name="Okwuonu G."/>
            <person name="Ongeri F."/>
            <person name="Patil S."/>
            <person name="Petrosino J."/>
            <person name="Pham C."/>
            <person name="Pham P."/>
            <person name="Pu L.-L."/>
            <person name="Puazo M."/>
            <person name="Raj R."/>
            <person name="Reid J."/>
            <person name="Rouhana J."/>
            <person name="Saada N."/>
            <person name="Shang Y."/>
            <person name="Simmons D."/>
            <person name="Thornton R."/>
            <person name="Warren J."/>
            <person name="Weissenberger G."/>
            <person name="Zhang J."/>
            <person name="Zhang L."/>
            <person name="Zhou C."/>
            <person name="Zhu D."/>
            <person name="Muzny D."/>
            <person name="Worley K."/>
            <person name="Gibbs R."/>
        </authorList>
    </citation>
    <scope>NUCLEOTIDE SEQUENCE [LARGE SCALE GENOMIC DNA]</scope>
    <source>
        <strain evidence="12 13">ATCC 33300</strain>
    </source>
</reference>
<organism evidence="12 13">
    <name type="scientific">Sphingobacterium spiritivorum ATCC 33300</name>
    <dbReference type="NCBI Taxonomy" id="525372"/>
    <lineage>
        <taxon>Bacteria</taxon>
        <taxon>Pseudomonadati</taxon>
        <taxon>Bacteroidota</taxon>
        <taxon>Sphingobacteriia</taxon>
        <taxon>Sphingobacteriales</taxon>
        <taxon>Sphingobacteriaceae</taxon>
        <taxon>Sphingobacterium</taxon>
    </lineage>
</organism>
<keyword evidence="9 10" id="KW-0238">DNA-binding</keyword>
<evidence type="ECO:0000256" key="10">
    <source>
        <dbReference type="RuleBase" id="RU364115"/>
    </source>
</evidence>
<dbReference type="RefSeq" id="WP_003009411.1">
    <property type="nucleotide sequence ID" value="NZ_GG668632.1"/>
</dbReference>
<dbReference type="Pfam" id="PF04313">
    <property type="entry name" value="HSDR_N"/>
    <property type="match status" value="1"/>
</dbReference>
<keyword evidence="3" id="KW-0540">Nuclease</keyword>
<dbReference type="CDD" id="cd18030">
    <property type="entry name" value="DEXHc_RE_I_HsdR"/>
    <property type="match status" value="1"/>
</dbReference>
<dbReference type="NCBIfam" id="TIGR00348">
    <property type="entry name" value="hsdR"/>
    <property type="match status" value="1"/>
</dbReference>
<dbReference type="InterPro" id="IPR007409">
    <property type="entry name" value="Restrct_endonuc_type1_HsdR_N"/>
</dbReference>
<evidence type="ECO:0000256" key="4">
    <source>
        <dbReference type="ARBA" id="ARBA00022741"/>
    </source>
</evidence>
<dbReference type="Gene3D" id="3.90.1570.50">
    <property type="match status" value="1"/>
</dbReference>
<protein>
    <recommendedName>
        <fullName evidence="10">Type I restriction enzyme endonuclease subunit</fullName>
        <shortName evidence="10">R protein</shortName>
        <ecNumber evidence="10">3.1.21.3</ecNumber>
    </recommendedName>
</protein>
<dbReference type="InterPro" id="IPR040980">
    <property type="entry name" value="SWI2_SNF2"/>
</dbReference>
<dbReference type="EC" id="3.1.21.3" evidence="10"/>
<comment type="function">
    <text evidence="10">Subunit R is required for both nuclease and ATPase activities, but not for modification.</text>
</comment>
<evidence type="ECO:0000313" key="12">
    <source>
        <dbReference type="EMBL" id="EEI90855.1"/>
    </source>
</evidence>
<evidence type="ECO:0000256" key="5">
    <source>
        <dbReference type="ARBA" id="ARBA00022747"/>
    </source>
</evidence>
<evidence type="ECO:0000259" key="11">
    <source>
        <dbReference type="PROSITE" id="PS51192"/>
    </source>
</evidence>
<comment type="caution">
    <text evidence="12">The sequence shown here is derived from an EMBL/GenBank/DDBJ whole genome shotgun (WGS) entry which is preliminary data.</text>
</comment>
<dbReference type="InterPro" id="IPR021810">
    <property type="entry name" value="T1RH-like_C"/>
</dbReference>
<dbReference type="GO" id="GO:0009307">
    <property type="term" value="P:DNA restriction-modification system"/>
    <property type="evidence" value="ECO:0007669"/>
    <property type="project" value="UniProtKB-KW"/>
</dbReference>
<dbReference type="Pfam" id="PF22679">
    <property type="entry name" value="T1R_D3-like"/>
    <property type="match status" value="1"/>
</dbReference>
<dbReference type="Gene3D" id="3.40.50.300">
    <property type="entry name" value="P-loop containing nucleotide triphosphate hydrolases"/>
    <property type="match status" value="2"/>
</dbReference>
<dbReference type="CDD" id="cd22332">
    <property type="entry name" value="HsdR_N"/>
    <property type="match status" value="1"/>
</dbReference>
<dbReference type="Pfam" id="PF11867">
    <property type="entry name" value="T1RH-like_C"/>
    <property type="match status" value="1"/>
</dbReference>
<dbReference type="InterPro" id="IPR014001">
    <property type="entry name" value="Helicase_ATP-bd"/>
</dbReference>
<keyword evidence="6" id="KW-0255">Endonuclease</keyword>